<dbReference type="Gene3D" id="1.10.10.60">
    <property type="entry name" value="Homeodomain-like"/>
    <property type="match status" value="1"/>
</dbReference>
<feature type="region of interest" description="Disordered" evidence="3">
    <location>
        <begin position="156"/>
        <end position="185"/>
    </location>
</feature>
<dbReference type="GO" id="GO:0005634">
    <property type="term" value="C:nucleus"/>
    <property type="evidence" value="ECO:0007669"/>
    <property type="project" value="UniProtKB-SubCell"/>
</dbReference>
<evidence type="ECO:0000259" key="4">
    <source>
        <dbReference type="PROSITE" id="PS51253"/>
    </source>
</evidence>
<dbReference type="AlphaFoldDB" id="A0A3S3PP40"/>
<evidence type="ECO:0000313" key="5">
    <source>
        <dbReference type="EMBL" id="RWS05437.1"/>
    </source>
</evidence>
<evidence type="ECO:0000256" key="3">
    <source>
        <dbReference type="SAM" id="MobiDB-lite"/>
    </source>
</evidence>
<keyword evidence="6" id="KW-1185">Reference proteome</keyword>
<dbReference type="Pfam" id="PF03221">
    <property type="entry name" value="HTH_Tnp_Tc5"/>
    <property type="match status" value="1"/>
</dbReference>
<dbReference type="PANTHER" id="PTHR19303:SF73">
    <property type="entry name" value="PROTEIN PDC2"/>
    <property type="match status" value="1"/>
</dbReference>
<evidence type="ECO:0000256" key="1">
    <source>
        <dbReference type="ARBA" id="ARBA00004123"/>
    </source>
</evidence>
<dbReference type="PANTHER" id="PTHR19303">
    <property type="entry name" value="TRANSPOSON"/>
    <property type="match status" value="1"/>
</dbReference>
<protein>
    <submittedName>
        <fullName evidence="5">Pogo transposable element with KRAB-like protein</fullName>
    </submittedName>
</protein>
<dbReference type="GO" id="GO:0003677">
    <property type="term" value="F:DNA binding"/>
    <property type="evidence" value="ECO:0007669"/>
    <property type="project" value="UniProtKB-KW"/>
</dbReference>
<evidence type="ECO:0000256" key="2">
    <source>
        <dbReference type="ARBA" id="ARBA00023125"/>
    </source>
</evidence>
<proteinExistence type="predicted"/>
<dbReference type="Proteomes" id="UP000285301">
    <property type="component" value="Unassembled WGS sequence"/>
</dbReference>
<dbReference type="SMART" id="SM00674">
    <property type="entry name" value="CENPB"/>
    <property type="match status" value="1"/>
</dbReference>
<sequence>MAPKRASYTTAFKLTVIRFAEEHGNRRAGRQFLVPESNVRQWRNDKITLLNTPIHKRSLRYRKCFWPQLEKRLRQWYLDERSKGNIWSSTRVRQQAELFAKEMNIEQFMASASWCERFMQREGLRNTFLPVSVELKVQDTDHNCAEIKEDKLTTEYRVQSDDSKEVSGKNRNKESTEMIQKQSEDCESEVFQVLNLSKSAASK</sequence>
<keyword evidence="2" id="KW-0238">DNA-binding</keyword>
<name>A0A3S3PP40_9ACAR</name>
<comment type="subcellular location">
    <subcellularLocation>
        <location evidence="1">Nucleus</location>
    </subcellularLocation>
</comment>
<feature type="domain" description="HTH CENPB-type" evidence="4">
    <location>
        <begin position="57"/>
        <end position="128"/>
    </location>
</feature>
<dbReference type="OrthoDB" id="6537725at2759"/>
<accession>A0A3S3PP40</accession>
<dbReference type="Pfam" id="PF09607">
    <property type="entry name" value="BrkDBD"/>
    <property type="match status" value="1"/>
</dbReference>
<dbReference type="InterPro" id="IPR050863">
    <property type="entry name" value="CenT-Element_Derived"/>
</dbReference>
<gene>
    <name evidence="5" type="ORF">B4U79_08703</name>
</gene>
<organism evidence="5 6">
    <name type="scientific">Dinothrombium tinctorium</name>
    <dbReference type="NCBI Taxonomy" id="1965070"/>
    <lineage>
        <taxon>Eukaryota</taxon>
        <taxon>Metazoa</taxon>
        <taxon>Ecdysozoa</taxon>
        <taxon>Arthropoda</taxon>
        <taxon>Chelicerata</taxon>
        <taxon>Arachnida</taxon>
        <taxon>Acari</taxon>
        <taxon>Acariformes</taxon>
        <taxon>Trombidiformes</taxon>
        <taxon>Prostigmata</taxon>
        <taxon>Anystina</taxon>
        <taxon>Parasitengona</taxon>
        <taxon>Trombidioidea</taxon>
        <taxon>Trombidiidae</taxon>
        <taxon>Dinothrombium</taxon>
    </lineage>
</organism>
<evidence type="ECO:0000313" key="6">
    <source>
        <dbReference type="Proteomes" id="UP000285301"/>
    </source>
</evidence>
<feature type="compositionally biased region" description="Basic and acidic residues" evidence="3">
    <location>
        <begin position="156"/>
        <end position="176"/>
    </location>
</feature>
<comment type="caution">
    <text evidence="5">The sequence shown here is derived from an EMBL/GenBank/DDBJ whole genome shotgun (WGS) entry which is preliminary data.</text>
</comment>
<dbReference type="InterPro" id="IPR009057">
    <property type="entry name" value="Homeodomain-like_sf"/>
</dbReference>
<dbReference type="InterPro" id="IPR006600">
    <property type="entry name" value="HTH_CenpB_DNA-bd_dom"/>
</dbReference>
<dbReference type="SUPFAM" id="SSF46689">
    <property type="entry name" value="Homeodomain-like"/>
    <property type="match status" value="1"/>
</dbReference>
<dbReference type="PROSITE" id="PS51253">
    <property type="entry name" value="HTH_CENPB"/>
    <property type="match status" value="1"/>
</dbReference>
<dbReference type="EMBL" id="NCKU01004785">
    <property type="protein sequence ID" value="RWS05437.1"/>
    <property type="molecule type" value="Genomic_DNA"/>
</dbReference>
<dbReference type="InterPro" id="IPR018586">
    <property type="entry name" value="Brinker_DNA-bd"/>
</dbReference>
<reference evidence="5 6" key="1">
    <citation type="journal article" date="2018" name="Gigascience">
        <title>Genomes of trombidid mites reveal novel predicted allergens and laterally-transferred genes associated with secondary metabolism.</title>
        <authorList>
            <person name="Dong X."/>
            <person name="Chaisiri K."/>
            <person name="Xia D."/>
            <person name="Armstrong S.D."/>
            <person name="Fang Y."/>
            <person name="Donnelly M.J."/>
            <person name="Kadowaki T."/>
            <person name="McGarry J.W."/>
            <person name="Darby A.C."/>
            <person name="Makepeace B.L."/>
        </authorList>
    </citation>
    <scope>NUCLEOTIDE SEQUENCE [LARGE SCALE GENOMIC DNA]</scope>
    <source>
        <strain evidence="5">UoL-WK</strain>
    </source>
</reference>